<organism evidence="1 2">
    <name type="scientific">Chryseobacterium pennipullorum</name>
    <dbReference type="NCBI Taxonomy" id="2258963"/>
    <lineage>
        <taxon>Bacteria</taxon>
        <taxon>Pseudomonadati</taxon>
        <taxon>Bacteroidota</taxon>
        <taxon>Flavobacteriia</taxon>
        <taxon>Flavobacteriales</taxon>
        <taxon>Weeksellaceae</taxon>
        <taxon>Chryseobacterium group</taxon>
        <taxon>Chryseobacterium</taxon>
    </lineage>
</organism>
<comment type="caution">
    <text evidence="1">The sequence shown here is derived from an EMBL/GenBank/DDBJ whole genome shotgun (WGS) entry which is preliminary data.</text>
</comment>
<dbReference type="AlphaFoldDB" id="A0A3D9AS89"/>
<gene>
    <name evidence="1" type="ORF">DRF67_17925</name>
</gene>
<protein>
    <recommendedName>
        <fullName evidence="3">PD-(D/E)XK nuclease superfamily protein</fullName>
    </recommendedName>
</protein>
<dbReference type="InterPro" id="IPR029470">
    <property type="entry name" value="PDDEXK_4"/>
</dbReference>
<dbReference type="OrthoDB" id="6346224at2"/>
<dbReference type="RefSeq" id="WP_115929676.1">
    <property type="nucleotide sequence ID" value="NZ_QNVV01000020.1"/>
</dbReference>
<keyword evidence="2" id="KW-1185">Reference proteome</keyword>
<evidence type="ECO:0008006" key="3">
    <source>
        <dbReference type="Google" id="ProtNLM"/>
    </source>
</evidence>
<name>A0A3D9AS89_9FLAO</name>
<proteinExistence type="predicted"/>
<dbReference type="Pfam" id="PF14281">
    <property type="entry name" value="PDDEXK_4"/>
    <property type="match status" value="1"/>
</dbReference>
<evidence type="ECO:0000313" key="2">
    <source>
        <dbReference type="Proteomes" id="UP000256257"/>
    </source>
</evidence>
<evidence type="ECO:0000313" key="1">
    <source>
        <dbReference type="EMBL" id="REC44208.1"/>
    </source>
</evidence>
<sequence length="389" mass="46570">MNDYISFFREIQARSKFEIEYEKRHSKKLATQFNAMKFLHWNENKVSEILAFFLDPNEDHGQGDIYLKLFKEELGLHFPYDHPTKVQVILEDPTFENRRVDIVLKNQDQSSILGIENKIYPWTRDQENQVQDYLKYLQYISTRHYQLLYLAPKSKELTEYSAGKEVETLIKTRLLRLINYEDDIIPLLKEFIKNTENERVRCFLMDFESQLIENYMGKENLDPGSLNHFITETEDNIETAFQISNTLHSIKQDMKDLADQQMLQLADELSEELNMNVIYDEQYHQFGISVLKNVYIRFNYEEGGVIYGLVKTPAFMDRYREKVYFDDLRNHLGIKFRTSHLWPLYFLQYGNIDHNAEFWVDIKNGNFKLFMRTFIMKVLEAPEDIIKDL</sequence>
<dbReference type="EMBL" id="QNVV01000020">
    <property type="protein sequence ID" value="REC44208.1"/>
    <property type="molecule type" value="Genomic_DNA"/>
</dbReference>
<reference evidence="1 2" key="1">
    <citation type="submission" date="2018-06" db="EMBL/GenBank/DDBJ databases">
        <title>Novel Chryseobacterium species.</title>
        <authorList>
            <person name="Newman J."/>
            <person name="Hugo C."/>
            <person name="Oosthuizen L."/>
            <person name="Charimba G."/>
        </authorList>
    </citation>
    <scope>NUCLEOTIDE SEQUENCE [LARGE SCALE GENOMIC DNA]</scope>
    <source>
        <strain evidence="1 2">7_F195</strain>
    </source>
</reference>
<accession>A0A3D9AS89</accession>
<dbReference type="Proteomes" id="UP000256257">
    <property type="component" value="Unassembled WGS sequence"/>
</dbReference>